<dbReference type="Proteomes" id="UP000825935">
    <property type="component" value="Chromosome 30"/>
</dbReference>
<dbReference type="AlphaFoldDB" id="A0A8T2R4M0"/>
<keyword evidence="6" id="KW-1278">Translocase</keyword>
<proteinExistence type="predicted"/>
<name>A0A8T2R4M0_CERRI</name>
<keyword evidence="3" id="KW-0547">Nucleotide-binding</keyword>
<evidence type="ECO:0000256" key="7">
    <source>
        <dbReference type="SAM" id="Phobius"/>
    </source>
</evidence>
<reference evidence="8" key="1">
    <citation type="submission" date="2021-08" db="EMBL/GenBank/DDBJ databases">
        <title>WGS assembly of Ceratopteris richardii.</title>
        <authorList>
            <person name="Marchant D.B."/>
            <person name="Chen G."/>
            <person name="Jenkins J."/>
            <person name="Shu S."/>
            <person name="Leebens-Mack J."/>
            <person name="Grimwood J."/>
            <person name="Schmutz J."/>
            <person name="Soltis P."/>
            <person name="Soltis D."/>
            <person name="Chen Z.-H."/>
        </authorList>
    </citation>
    <scope>NUCLEOTIDE SEQUENCE</scope>
    <source>
        <strain evidence="8">Whitten #5841</strain>
        <tissue evidence="8">Leaf</tissue>
    </source>
</reference>
<feature type="transmembrane region" description="Helical" evidence="7">
    <location>
        <begin position="39"/>
        <end position="61"/>
    </location>
</feature>
<dbReference type="GO" id="GO:0140358">
    <property type="term" value="F:P-type transmembrane transporter activity"/>
    <property type="evidence" value="ECO:0007669"/>
    <property type="project" value="InterPro"/>
</dbReference>
<keyword evidence="7" id="KW-0812">Transmembrane</keyword>
<dbReference type="GO" id="GO:0016020">
    <property type="term" value="C:membrane"/>
    <property type="evidence" value="ECO:0007669"/>
    <property type="project" value="UniProtKB-SubCell"/>
</dbReference>
<dbReference type="InterPro" id="IPR006544">
    <property type="entry name" value="P-type_TPase_V"/>
</dbReference>
<evidence type="ECO:0000256" key="6">
    <source>
        <dbReference type="ARBA" id="ARBA00022967"/>
    </source>
</evidence>
<keyword evidence="2" id="KW-0479">Metal-binding</keyword>
<evidence type="ECO:0000256" key="3">
    <source>
        <dbReference type="ARBA" id="ARBA00022741"/>
    </source>
</evidence>
<accession>A0A8T2R4M0</accession>
<evidence type="ECO:0000313" key="9">
    <source>
        <dbReference type="Proteomes" id="UP000825935"/>
    </source>
</evidence>
<dbReference type="GO" id="GO:0005524">
    <property type="term" value="F:ATP binding"/>
    <property type="evidence" value="ECO:0007669"/>
    <property type="project" value="UniProtKB-KW"/>
</dbReference>
<comment type="caution">
    <text evidence="8">The sequence shown here is derived from an EMBL/GenBank/DDBJ whole genome shotgun (WGS) entry which is preliminary data.</text>
</comment>
<evidence type="ECO:0000256" key="1">
    <source>
        <dbReference type="ARBA" id="ARBA00004141"/>
    </source>
</evidence>
<keyword evidence="7" id="KW-0472">Membrane</keyword>
<evidence type="ECO:0000256" key="2">
    <source>
        <dbReference type="ARBA" id="ARBA00022723"/>
    </source>
</evidence>
<dbReference type="PANTHER" id="PTHR45630:SF11">
    <property type="entry name" value="CATION-TRANSPORTING P-TYPE ATPASE N-TERMINAL DOMAIN-CONTAINING PROTEIN"/>
    <property type="match status" value="1"/>
</dbReference>
<keyword evidence="4" id="KW-0067">ATP-binding</keyword>
<evidence type="ECO:0000256" key="5">
    <source>
        <dbReference type="ARBA" id="ARBA00022842"/>
    </source>
</evidence>
<organism evidence="8 9">
    <name type="scientific">Ceratopteris richardii</name>
    <name type="common">Triangle waterfern</name>
    <dbReference type="NCBI Taxonomy" id="49495"/>
    <lineage>
        <taxon>Eukaryota</taxon>
        <taxon>Viridiplantae</taxon>
        <taxon>Streptophyta</taxon>
        <taxon>Embryophyta</taxon>
        <taxon>Tracheophyta</taxon>
        <taxon>Polypodiopsida</taxon>
        <taxon>Polypodiidae</taxon>
        <taxon>Polypodiales</taxon>
        <taxon>Pteridineae</taxon>
        <taxon>Pteridaceae</taxon>
        <taxon>Parkerioideae</taxon>
        <taxon>Ceratopteris</taxon>
    </lineage>
</organism>
<protein>
    <submittedName>
        <fullName evidence="8">Uncharacterized protein</fullName>
    </submittedName>
</protein>
<keyword evidence="9" id="KW-1185">Reference proteome</keyword>
<sequence length="71" mass="8047">MQKYQAPNNTGMSTSKGKLLAAILYPEQMVFKYDEELPVVVILLLIYALVCFSIALLFLNLTGSETFWVTR</sequence>
<dbReference type="OrthoDB" id="48943at2759"/>
<keyword evidence="7" id="KW-1133">Transmembrane helix</keyword>
<evidence type="ECO:0000256" key="4">
    <source>
        <dbReference type="ARBA" id="ARBA00022840"/>
    </source>
</evidence>
<dbReference type="PANTHER" id="PTHR45630">
    <property type="entry name" value="CATION-TRANSPORTING ATPASE-RELATED"/>
    <property type="match status" value="1"/>
</dbReference>
<comment type="subcellular location">
    <subcellularLocation>
        <location evidence="1">Membrane</location>
        <topology evidence="1">Multi-pass membrane protein</topology>
    </subcellularLocation>
</comment>
<dbReference type="EMBL" id="CM035435">
    <property type="protein sequence ID" value="KAH7290535.1"/>
    <property type="molecule type" value="Genomic_DNA"/>
</dbReference>
<dbReference type="GO" id="GO:0046872">
    <property type="term" value="F:metal ion binding"/>
    <property type="evidence" value="ECO:0007669"/>
    <property type="project" value="UniProtKB-KW"/>
</dbReference>
<keyword evidence="5" id="KW-0460">Magnesium</keyword>
<gene>
    <name evidence="8" type="ORF">KP509_30G052400</name>
</gene>
<dbReference type="GO" id="GO:0019829">
    <property type="term" value="F:ATPase-coupled monoatomic cation transmembrane transporter activity"/>
    <property type="evidence" value="ECO:0007669"/>
    <property type="project" value="TreeGrafter"/>
</dbReference>
<evidence type="ECO:0000313" key="8">
    <source>
        <dbReference type="EMBL" id="KAH7290535.1"/>
    </source>
</evidence>